<reference evidence="12" key="1">
    <citation type="journal article" date="2019" name="Int. J. Syst. Evol. Microbiol.">
        <title>The Global Catalogue of Microorganisms (GCM) 10K type strain sequencing project: providing services to taxonomists for standard genome sequencing and annotation.</title>
        <authorList>
            <consortium name="The Broad Institute Genomics Platform"/>
            <consortium name="The Broad Institute Genome Sequencing Center for Infectious Disease"/>
            <person name="Wu L."/>
            <person name="Ma J."/>
        </authorList>
    </citation>
    <scope>NUCLEOTIDE SEQUENCE [LARGE SCALE GENOMIC DNA]</scope>
    <source>
        <strain evidence="12">JCM 17805</strain>
    </source>
</reference>
<dbReference type="PANTHER" id="PTHR30065">
    <property type="entry name" value="FLAGELLAR BIOSYNTHETIC PROTEIN FLIR"/>
    <property type="match status" value="1"/>
</dbReference>
<protein>
    <recommendedName>
        <fullName evidence="3 9">Flagellar biosynthetic protein FliR</fullName>
    </recommendedName>
</protein>
<evidence type="ECO:0000256" key="2">
    <source>
        <dbReference type="ARBA" id="ARBA00009772"/>
    </source>
</evidence>
<evidence type="ECO:0000256" key="4">
    <source>
        <dbReference type="ARBA" id="ARBA00022475"/>
    </source>
</evidence>
<keyword evidence="11" id="KW-0282">Flagellum</keyword>
<feature type="transmembrane region" description="Helical" evidence="10">
    <location>
        <begin position="73"/>
        <end position="96"/>
    </location>
</feature>
<keyword evidence="11" id="KW-0969">Cilium</keyword>
<feature type="transmembrane region" description="Helical" evidence="10">
    <location>
        <begin position="43"/>
        <end position="61"/>
    </location>
</feature>
<accession>A0ABP8V169</accession>
<comment type="similarity">
    <text evidence="2 10">Belongs to the FliR/MopE/SpaR family.</text>
</comment>
<dbReference type="NCBIfam" id="TIGR01400">
    <property type="entry name" value="fliR"/>
    <property type="match status" value="1"/>
</dbReference>
<dbReference type="InterPro" id="IPR006303">
    <property type="entry name" value="FliR"/>
</dbReference>
<evidence type="ECO:0000256" key="8">
    <source>
        <dbReference type="ARBA" id="ARBA00023143"/>
    </source>
</evidence>
<dbReference type="InterPro" id="IPR002010">
    <property type="entry name" value="T3SS_IM_R"/>
</dbReference>
<evidence type="ECO:0000256" key="10">
    <source>
        <dbReference type="RuleBase" id="RU362071"/>
    </source>
</evidence>
<proteinExistence type="inferred from homology"/>
<feature type="transmembrane region" description="Helical" evidence="10">
    <location>
        <begin position="176"/>
        <end position="201"/>
    </location>
</feature>
<dbReference type="EMBL" id="BAABFL010000135">
    <property type="protein sequence ID" value="GAA4649567.1"/>
    <property type="molecule type" value="Genomic_DNA"/>
</dbReference>
<keyword evidence="5 10" id="KW-0812">Transmembrane</keyword>
<dbReference type="RefSeq" id="WP_345195452.1">
    <property type="nucleotide sequence ID" value="NZ_BAABFL010000135.1"/>
</dbReference>
<dbReference type="Pfam" id="PF01311">
    <property type="entry name" value="Bac_export_1"/>
    <property type="match status" value="1"/>
</dbReference>
<feature type="transmembrane region" description="Helical" evidence="10">
    <location>
        <begin position="117"/>
        <end position="140"/>
    </location>
</feature>
<comment type="function">
    <text evidence="1 10">Role in flagellar biosynthesis.</text>
</comment>
<dbReference type="PRINTS" id="PR00953">
    <property type="entry name" value="TYPE3IMRPROT"/>
</dbReference>
<keyword evidence="11" id="KW-0966">Cell projection</keyword>
<evidence type="ECO:0000256" key="7">
    <source>
        <dbReference type="ARBA" id="ARBA00023136"/>
    </source>
</evidence>
<evidence type="ECO:0000256" key="5">
    <source>
        <dbReference type="ARBA" id="ARBA00022692"/>
    </source>
</evidence>
<feature type="transmembrane region" description="Helical" evidence="10">
    <location>
        <begin position="15"/>
        <end position="36"/>
    </location>
</feature>
<sequence length="258" mass="27809">MELTTAQITAWVGQFLWPLFRIGALLMVMPLIGSVMVPMRIRLVLAFSITFLIAPLLPTMPMVEPLSGDSLRILLQQLLIGFMGGMLLHIYYAIFAMTGQMVSLQMGLGMAMMYDPINGVSIPIIGQVFQILTSLMFLAMNGHLVVINVLVHSFEALPVAPIGADMLDLNTLTRQMSWATGAALIIALPAITAMLLVNIAFGVMNRAAPQLNVFSLGFPMSMMAGVLVLMITVSGIAGLYLELTGEALEALDILLRGG</sequence>
<evidence type="ECO:0000256" key="3">
    <source>
        <dbReference type="ARBA" id="ARBA00021717"/>
    </source>
</evidence>
<evidence type="ECO:0000313" key="12">
    <source>
        <dbReference type="Proteomes" id="UP001500604"/>
    </source>
</evidence>
<dbReference type="PANTHER" id="PTHR30065:SF8">
    <property type="entry name" value="FLAGELLAR BIOSYNTHETIC PROTEIN FLIR"/>
    <property type="match status" value="1"/>
</dbReference>
<organism evidence="11 12">
    <name type="scientific">Kistimonas scapharcae</name>
    <dbReference type="NCBI Taxonomy" id="1036133"/>
    <lineage>
        <taxon>Bacteria</taxon>
        <taxon>Pseudomonadati</taxon>
        <taxon>Pseudomonadota</taxon>
        <taxon>Gammaproteobacteria</taxon>
        <taxon>Oceanospirillales</taxon>
        <taxon>Endozoicomonadaceae</taxon>
        <taxon>Kistimonas</taxon>
    </lineage>
</organism>
<evidence type="ECO:0000256" key="6">
    <source>
        <dbReference type="ARBA" id="ARBA00022989"/>
    </source>
</evidence>
<dbReference type="Proteomes" id="UP001500604">
    <property type="component" value="Unassembled WGS sequence"/>
</dbReference>
<evidence type="ECO:0000256" key="9">
    <source>
        <dbReference type="NCBIfam" id="TIGR01400"/>
    </source>
</evidence>
<evidence type="ECO:0000313" key="11">
    <source>
        <dbReference type="EMBL" id="GAA4649567.1"/>
    </source>
</evidence>
<feature type="transmembrane region" description="Helical" evidence="10">
    <location>
        <begin position="213"/>
        <end position="241"/>
    </location>
</feature>
<keyword evidence="12" id="KW-1185">Reference proteome</keyword>
<keyword evidence="4 10" id="KW-1003">Cell membrane</keyword>
<comment type="subcellular location">
    <subcellularLocation>
        <location evidence="10">Cell membrane</location>
        <topology evidence="10">Multi-pass membrane protein</topology>
    </subcellularLocation>
    <subcellularLocation>
        <location evidence="10">Bacterial flagellum basal body</location>
    </subcellularLocation>
</comment>
<comment type="caution">
    <text evidence="11">The sequence shown here is derived from an EMBL/GenBank/DDBJ whole genome shotgun (WGS) entry which is preliminary data.</text>
</comment>
<evidence type="ECO:0000256" key="1">
    <source>
        <dbReference type="ARBA" id="ARBA00002578"/>
    </source>
</evidence>
<keyword evidence="6 10" id="KW-1133">Transmembrane helix</keyword>
<keyword evidence="8 10" id="KW-0975">Bacterial flagellum</keyword>
<keyword evidence="7 10" id="KW-0472">Membrane</keyword>
<gene>
    <name evidence="11" type="primary">fliR_1</name>
    <name evidence="11" type="ORF">GCM10023116_18410</name>
</gene>
<name>A0ABP8V169_9GAMM</name>